<keyword evidence="1" id="KW-0812">Transmembrane</keyword>
<proteinExistence type="predicted"/>
<dbReference type="InterPro" id="IPR009943">
    <property type="entry name" value="DUF1475"/>
</dbReference>
<protein>
    <recommendedName>
        <fullName evidence="4">Transmembrane protein</fullName>
    </recommendedName>
</protein>
<dbReference type="AlphaFoldDB" id="A0A2P5FRD0"/>
<evidence type="ECO:0000313" key="3">
    <source>
        <dbReference type="Proteomes" id="UP000237000"/>
    </source>
</evidence>
<dbReference type="STRING" id="63057.A0A2P5FRD0"/>
<sequence>MANFQAIGLKILFTALGFAALVTLVYTITVDPFRNQTVSLWFAATLVDFYINVVVLAAWVVYKESNWFSAILWIILLAAFGSIITCTYIVMQLFKLSPRESAEDPIYHILLQNSSKNNFEQKWKNSSVVTARVIFSALGCLMLGTLLYTLLTDGSPFRKELLVP</sequence>
<dbReference type="EMBL" id="JXTC01000014">
    <property type="protein sequence ID" value="POO00309.1"/>
    <property type="molecule type" value="Genomic_DNA"/>
</dbReference>
<gene>
    <name evidence="2" type="ORF">TorRG33x02_040870</name>
</gene>
<feature type="transmembrane region" description="Helical" evidence="1">
    <location>
        <begin position="6"/>
        <end position="28"/>
    </location>
</feature>
<dbReference type="PANTHER" id="PTHR36318">
    <property type="entry name" value="OS06G0581300 PROTEIN"/>
    <property type="match status" value="1"/>
</dbReference>
<evidence type="ECO:0000256" key="1">
    <source>
        <dbReference type="SAM" id="Phobius"/>
    </source>
</evidence>
<feature type="transmembrane region" description="Helical" evidence="1">
    <location>
        <begin position="67"/>
        <end position="91"/>
    </location>
</feature>
<evidence type="ECO:0000313" key="2">
    <source>
        <dbReference type="EMBL" id="POO00309.1"/>
    </source>
</evidence>
<dbReference type="FunCoup" id="A0A2P5FRD0">
    <property type="interactions" value="457"/>
</dbReference>
<comment type="caution">
    <text evidence="2">The sequence shown here is derived from an EMBL/GenBank/DDBJ whole genome shotgun (WGS) entry which is preliminary data.</text>
</comment>
<dbReference type="PANTHER" id="PTHR36318:SF3">
    <property type="entry name" value="OS06G0581300 PROTEIN"/>
    <property type="match status" value="1"/>
</dbReference>
<feature type="transmembrane region" description="Helical" evidence="1">
    <location>
        <begin position="129"/>
        <end position="151"/>
    </location>
</feature>
<reference evidence="3" key="1">
    <citation type="submission" date="2016-06" db="EMBL/GenBank/DDBJ databases">
        <title>Parallel loss of symbiosis genes in relatives of nitrogen-fixing non-legume Parasponia.</title>
        <authorList>
            <person name="Van Velzen R."/>
            <person name="Holmer R."/>
            <person name="Bu F."/>
            <person name="Rutten L."/>
            <person name="Van Zeijl A."/>
            <person name="Liu W."/>
            <person name="Santuari L."/>
            <person name="Cao Q."/>
            <person name="Sharma T."/>
            <person name="Shen D."/>
            <person name="Roswanjaya Y."/>
            <person name="Wardhani T."/>
            <person name="Kalhor M.S."/>
            <person name="Jansen J."/>
            <person name="Van den Hoogen J."/>
            <person name="Gungor B."/>
            <person name="Hartog M."/>
            <person name="Hontelez J."/>
            <person name="Verver J."/>
            <person name="Yang W.-C."/>
            <person name="Schijlen E."/>
            <person name="Repin R."/>
            <person name="Schilthuizen M."/>
            <person name="Schranz E."/>
            <person name="Heidstra R."/>
            <person name="Miyata K."/>
            <person name="Fedorova E."/>
            <person name="Kohlen W."/>
            <person name="Bisseling T."/>
            <person name="Smit S."/>
            <person name="Geurts R."/>
        </authorList>
    </citation>
    <scope>NUCLEOTIDE SEQUENCE [LARGE SCALE GENOMIC DNA]</scope>
    <source>
        <strain evidence="3">cv. RG33-2</strain>
    </source>
</reference>
<dbReference type="InParanoid" id="A0A2P5FRD0"/>
<dbReference type="Proteomes" id="UP000237000">
    <property type="component" value="Unassembled WGS sequence"/>
</dbReference>
<dbReference type="OrthoDB" id="611851at2759"/>
<keyword evidence="1" id="KW-0472">Membrane</keyword>
<keyword evidence="1" id="KW-1133">Transmembrane helix</keyword>
<accession>A0A2P5FRD0</accession>
<keyword evidence="3" id="KW-1185">Reference proteome</keyword>
<name>A0A2P5FRD0_TREOI</name>
<evidence type="ECO:0008006" key="4">
    <source>
        <dbReference type="Google" id="ProtNLM"/>
    </source>
</evidence>
<organism evidence="2 3">
    <name type="scientific">Trema orientale</name>
    <name type="common">Charcoal tree</name>
    <name type="synonym">Celtis orientalis</name>
    <dbReference type="NCBI Taxonomy" id="63057"/>
    <lineage>
        <taxon>Eukaryota</taxon>
        <taxon>Viridiplantae</taxon>
        <taxon>Streptophyta</taxon>
        <taxon>Embryophyta</taxon>
        <taxon>Tracheophyta</taxon>
        <taxon>Spermatophyta</taxon>
        <taxon>Magnoliopsida</taxon>
        <taxon>eudicotyledons</taxon>
        <taxon>Gunneridae</taxon>
        <taxon>Pentapetalae</taxon>
        <taxon>rosids</taxon>
        <taxon>fabids</taxon>
        <taxon>Rosales</taxon>
        <taxon>Cannabaceae</taxon>
        <taxon>Trema</taxon>
    </lineage>
</organism>
<feature type="transmembrane region" description="Helical" evidence="1">
    <location>
        <begin position="40"/>
        <end position="61"/>
    </location>
</feature>
<dbReference type="Pfam" id="PF07343">
    <property type="entry name" value="DUF1475"/>
    <property type="match status" value="2"/>
</dbReference>